<evidence type="ECO:0000313" key="2">
    <source>
        <dbReference type="EMBL" id="CAB3237958.1"/>
    </source>
</evidence>
<sequence length="116" mass="12180">MTPRSPPPCCSTSAPSATTSARTPRFHATVLLHLGNRQRQLVPGPHAPRHRAAPLGTVKRQLVARTPRSTPPCCSTSAPSATTSARTPRSTPPCCSTSAPSATTSARTSYDTILYS</sequence>
<protein>
    <submittedName>
        <fullName evidence="2">Uncharacterized protein</fullName>
    </submittedName>
</protein>
<dbReference type="OrthoDB" id="10262769at2759"/>
<feature type="region of interest" description="Disordered" evidence="1">
    <location>
        <begin position="1"/>
        <end position="21"/>
    </location>
</feature>
<accession>A0A8S1A054</accession>
<comment type="caution">
    <text evidence="2">The sequence shown here is derived from an EMBL/GenBank/DDBJ whole genome shotgun (WGS) entry which is preliminary data.</text>
</comment>
<name>A0A8S1A054_ARCPL</name>
<organism evidence="2 3">
    <name type="scientific">Arctia plantaginis</name>
    <name type="common">Wood tiger moth</name>
    <name type="synonym">Phalaena plantaginis</name>
    <dbReference type="NCBI Taxonomy" id="874455"/>
    <lineage>
        <taxon>Eukaryota</taxon>
        <taxon>Metazoa</taxon>
        <taxon>Ecdysozoa</taxon>
        <taxon>Arthropoda</taxon>
        <taxon>Hexapoda</taxon>
        <taxon>Insecta</taxon>
        <taxon>Pterygota</taxon>
        <taxon>Neoptera</taxon>
        <taxon>Endopterygota</taxon>
        <taxon>Lepidoptera</taxon>
        <taxon>Glossata</taxon>
        <taxon>Ditrysia</taxon>
        <taxon>Noctuoidea</taxon>
        <taxon>Erebidae</taxon>
        <taxon>Arctiinae</taxon>
        <taxon>Arctia</taxon>
    </lineage>
</organism>
<gene>
    <name evidence="2" type="ORF">APLA_LOCUS7968</name>
</gene>
<dbReference type="Proteomes" id="UP000494256">
    <property type="component" value="Unassembled WGS sequence"/>
</dbReference>
<reference evidence="2 3" key="1">
    <citation type="submission" date="2020-04" db="EMBL/GenBank/DDBJ databases">
        <authorList>
            <person name="Wallbank WR R."/>
            <person name="Pardo Diaz C."/>
            <person name="Kozak K."/>
            <person name="Martin S."/>
            <person name="Jiggins C."/>
            <person name="Moest M."/>
            <person name="Warren A I."/>
            <person name="Byers J.R.P. K."/>
            <person name="Montejo-Kovacevich G."/>
            <person name="Yen C E."/>
        </authorList>
    </citation>
    <scope>NUCLEOTIDE SEQUENCE [LARGE SCALE GENOMIC DNA]</scope>
</reference>
<evidence type="ECO:0000313" key="3">
    <source>
        <dbReference type="Proteomes" id="UP000494256"/>
    </source>
</evidence>
<feature type="region of interest" description="Disordered" evidence="1">
    <location>
        <begin position="64"/>
        <end position="116"/>
    </location>
</feature>
<dbReference type="AlphaFoldDB" id="A0A8S1A054"/>
<evidence type="ECO:0000256" key="1">
    <source>
        <dbReference type="SAM" id="MobiDB-lite"/>
    </source>
</evidence>
<feature type="compositionally biased region" description="Low complexity" evidence="1">
    <location>
        <begin position="10"/>
        <end position="21"/>
    </location>
</feature>
<proteinExistence type="predicted"/>
<feature type="compositionally biased region" description="Low complexity" evidence="1">
    <location>
        <begin position="66"/>
        <end position="109"/>
    </location>
</feature>
<dbReference type="EMBL" id="CADEBD010000304">
    <property type="protein sequence ID" value="CAB3237958.1"/>
    <property type="molecule type" value="Genomic_DNA"/>
</dbReference>